<feature type="region of interest" description="Disordered" evidence="1">
    <location>
        <begin position="62"/>
        <end position="86"/>
    </location>
</feature>
<comment type="caution">
    <text evidence="2">The sequence shown here is derived from an EMBL/GenBank/DDBJ whole genome shotgun (WGS) entry which is preliminary data.</text>
</comment>
<protein>
    <submittedName>
        <fullName evidence="2">Uncharacterized protein</fullName>
    </submittedName>
</protein>
<accession>A0A218WI05</accession>
<name>A0A218WI05_PUNGR</name>
<sequence length="86" mass="9370">MEQCAAIPIAPRQQSRLDSLLAYPCFFPLVQMSLFVPRSDGSHDVDVEEKEAKEILRNDPTARGAHLGRARLPASTINGRRGAAGP</sequence>
<evidence type="ECO:0000313" key="2">
    <source>
        <dbReference type="EMBL" id="OWM72109.1"/>
    </source>
</evidence>
<dbReference type="Proteomes" id="UP000197138">
    <property type="component" value="Unassembled WGS sequence"/>
</dbReference>
<evidence type="ECO:0000256" key="1">
    <source>
        <dbReference type="SAM" id="MobiDB-lite"/>
    </source>
</evidence>
<dbReference type="AlphaFoldDB" id="A0A218WI05"/>
<gene>
    <name evidence="2" type="ORF">CDL15_Pgr017992</name>
</gene>
<dbReference type="EMBL" id="MTKT01004293">
    <property type="protein sequence ID" value="OWM72109.1"/>
    <property type="molecule type" value="Genomic_DNA"/>
</dbReference>
<evidence type="ECO:0000313" key="3">
    <source>
        <dbReference type="Proteomes" id="UP000197138"/>
    </source>
</evidence>
<proteinExistence type="predicted"/>
<reference evidence="3" key="1">
    <citation type="journal article" date="2017" name="Plant J.">
        <title>The pomegranate (Punica granatum L.) genome and the genomics of punicalagin biosynthesis.</title>
        <authorList>
            <person name="Qin G."/>
            <person name="Xu C."/>
            <person name="Ming R."/>
            <person name="Tang H."/>
            <person name="Guyot R."/>
            <person name="Kramer E.M."/>
            <person name="Hu Y."/>
            <person name="Yi X."/>
            <person name="Qi Y."/>
            <person name="Xu X."/>
            <person name="Gao Z."/>
            <person name="Pan H."/>
            <person name="Jian J."/>
            <person name="Tian Y."/>
            <person name="Yue Z."/>
            <person name="Xu Y."/>
        </authorList>
    </citation>
    <scope>NUCLEOTIDE SEQUENCE [LARGE SCALE GENOMIC DNA]</scope>
    <source>
        <strain evidence="3">cv. Dabenzi</strain>
    </source>
</reference>
<organism evidence="2 3">
    <name type="scientific">Punica granatum</name>
    <name type="common">Pomegranate</name>
    <dbReference type="NCBI Taxonomy" id="22663"/>
    <lineage>
        <taxon>Eukaryota</taxon>
        <taxon>Viridiplantae</taxon>
        <taxon>Streptophyta</taxon>
        <taxon>Embryophyta</taxon>
        <taxon>Tracheophyta</taxon>
        <taxon>Spermatophyta</taxon>
        <taxon>Magnoliopsida</taxon>
        <taxon>eudicotyledons</taxon>
        <taxon>Gunneridae</taxon>
        <taxon>Pentapetalae</taxon>
        <taxon>rosids</taxon>
        <taxon>malvids</taxon>
        <taxon>Myrtales</taxon>
        <taxon>Lythraceae</taxon>
        <taxon>Punica</taxon>
    </lineage>
</organism>